<evidence type="ECO:0000256" key="1">
    <source>
        <dbReference type="SAM" id="MobiDB-lite"/>
    </source>
</evidence>
<keyword evidence="3" id="KW-1185">Reference proteome</keyword>
<protein>
    <submittedName>
        <fullName evidence="2">Uncharacterized protein</fullName>
    </submittedName>
</protein>
<dbReference type="InParanoid" id="A0A078ALM8"/>
<proteinExistence type="predicted"/>
<dbReference type="EMBL" id="CCKQ01011555">
    <property type="protein sequence ID" value="CDW83129.1"/>
    <property type="molecule type" value="Genomic_DNA"/>
</dbReference>
<feature type="compositionally biased region" description="Low complexity" evidence="1">
    <location>
        <begin position="348"/>
        <end position="358"/>
    </location>
</feature>
<accession>A0A078ALM8</accession>
<name>A0A078ALM8_STYLE</name>
<feature type="compositionally biased region" description="Polar residues" evidence="1">
    <location>
        <begin position="589"/>
        <end position="600"/>
    </location>
</feature>
<feature type="region of interest" description="Disordered" evidence="1">
    <location>
        <begin position="208"/>
        <end position="246"/>
    </location>
</feature>
<organism evidence="2 3">
    <name type="scientific">Stylonychia lemnae</name>
    <name type="common">Ciliate</name>
    <dbReference type="NCBI Taxonomy" id="5949"/>
    <lineage>
        <taxon>Eukaryota</taxon>
        <taxon>Sar</taxon>
        <taxon>Alveolata</taxon>
        <taxon>Ciliophora</taxon>
        <taxon>Intramacronucleata</taxon>
        <taxon>Spirotrichea</taxon>
        <taxon>Stichotrichia</taxon>
        <taxon>Sporadotrichida</taxon>
        <taxon>Oxytrichidae</taxon>
        <taxon>Stylonychinae</taxon>
        <taxon>Stylonychia</taxon>
    </lineage>
</organism>
<feature type="compositionally biased region" description="Basic residues" evidence="1">
    <location>
        <begin position="227"/>
        <end position="240"/>
    </location>
</feature>
<evidence type="ECO:0000313" key="2">
    <source>
        <dbReference type="EMBL" id="CDW83129.1"/>
    </source>
</evidence>
<dbReference type="Proteomes" id="UP000039865">
    <property type="component" value="Unassembled WGS sequence"/>
</dbReference>
<feature type="region of interest" description="Disordered" evidence="1">
    <location>
        <begin position="343"/>
        <end position="369"/>
    </location>
</feature>
<feature type="compositionally biased region" description="Polar residues" evidence="1">
    <location>
        <begin position="134"/>
        <end position="168"/>
    </location>
</feature>
<dbReference type="AlphaFoldDB" id="A0A078ALM8"/>
<feature type="compositionally biased region" description="Polar residues" evidence="1">
    <location>
        <begin position="209"/>
        <end position="223"/>
    </location>
</feature>
<evidence type="ECO:0000313" key="3">
    <source>
        <dbReference type="Proteomes" id="UP000039865"/>
    </source>
</evidence>
<reference evidence="2 3" key="1">
    <citation type="submission" date="2014-06" db="EMBL/GenBank/DDBJ databases">
        <authorList>
            <person name="Swart Estienne"/>
        </authorList>
    </citation>
    <scope>NUCLEOTIDE SEQUENCE [LARGE SCALE GENOMIC DNA]</scope>
    <source>
        <strain evidence="2 3">130c</strain>
    </source>
</reference>
<feature type="compositionally biased region" description="Low complexity" evidence="1">
    <location>
        <begin position="602"/>
        <end position="613"/>
    </location>
</feature>
<sequence>MSRKLEIDEICNQTAQMIEQDIIRSHNVVQTASTTMTAFNNVKDSKQRQRNQAISLRYRNIQNPGMLLPYLTSNYKELEKFGNSKPRPNNTSLQTKRTIANNVKIEESGFNLEQIVQQNNQLLKDNRGNKKWQSDSSRMSTSTGENPHNALQQHPNIAIPSTSTRKYQAQTNNMRQYLSTQATKQRLIMQQNRGTDVDKQELRKIMSQRELQSQNRDNSTIQAQKPKERKAKSKSKHKKENKSGSYYLQNLIAQEQEEDDALIRDLGSEKKPTHQFLPFKKNTKNRKQKNLDNHIDNLLSAWDENEDSKIFRIQKKKYNKVYHEAYFMNSKEIIQPIESLNSLEDQDNTNNDTNQNNNIHKQRKQSHHNSYDCIQQLLHDASSKDIYSDQQPPVIVDRTNKQQIQIFRGKHRSLAPNCNQNDIIIQDQQNKYVSINPNASTNNIIDQQNDTVNFLPQDEPSYDQDFEEEENDQMNDSIPQYYNNPIIAQKQQELNNSSGFKSAYQPYHQLQQTMGEARNKRNPENLYSIGQNYLKYIKNSNNQQLQQQMMRLTSVYSSTKQVRKSGGSSLYNQLAQINLSSHRREGQINRRSLNTSSHPDNFNHNNSAGNSNQNKKHTNSLNIPVLAQQKYNIQQYQHPHSAIQQQKQTSQNFCNQNSQLVYQNLEQSNDQNMQSGRKPFHSNRGNIMQSITNNNNNSVVTQNTSILTHKLFNKKIYRNGMGKINQTVEESTKSKEQSFINQQQQ</sequence>
<feature type="region of interest" description="Disordered" evidence="1">
    <location>
        <begin position="581"/>
        <end position="618"/>
    </location>
</feature>
<gene>
    <name evidence="2" type="primary">Contig2108.g2266</name>
    <name evidence="2" type="ORF">STYLEM_12168</name>
</gene>
<feature type="region of interest" description="Disordered" evidence="1">
    <location>
        <begin position="123"/>
        <end position="168"/>
    </location>
</feature>